<sequence length="352" mass="40298">MELSRDTRNLINLRHLDFNSSTLTHMPEEMGKLNCPQTLSYFVLDYERSNQLSEPTVLIHLKGDLRIKNLEQLSYNPSELSLVNLKDIKGFKNLELEWNLSPDDQEYEGEDDETSAMEGLERHSNVESLHIDGYSGVGLPNWVSTLLLKLTRITIYKCHRLQHLTQIAHLQALTFLFLDDMSSLEFIDKNEPSSSSSFPSLELLIIENMPNLEGWWELGNTQKNWLPPTFSTLISLHISRCPKFRFMPKPASTGTVVFLRDVSVQLETTLDPLWGLECLTLEKIKDLKYLETMESQLNISSLPIQLRDLEINKCSNLMSLPEWISSITSLEELEIMKCPKLKVAFASAVAPK</sequence>
<dbReference type="Pfam" id="PF25019">
    <property type="entry name" value="LRR_R13L1-DRL21"/>
    <property type="match status" value="1"/>
</dbReference>
<proteinExistence type="predicted"/>
<dbReference type="Proteomes" id="UP000029981">
    <property type="component" value="Chromosome 7"/>
</dbReference>
<protein>
    <recommendedName>
        <fullName evidence="1">R13L1/DRL21-like LRR repeat region domain-containing protein</fullName>
    </recommendedName>
</protein>
<dbReference type="SUPFAM" id="SSF52058">
    <property type="entry name" value="L domain-like"/>
    <property type="match status" value="1"/>
</dbReference>
<name>A0A0A0K9Q6_CUCSA</name>
<reference evidence="2 3" key="3">
    <citation type="journal article" date="2010" name="BMC Genomics">
        <title>Transcriptome sequencing and comparative analysis of cucumber flowers with different sex types.</title>
        <authorList>
            <person name="Guo S."/>
            <person name="Zheng Y."/>
            <person name="Joung J.G."/>
            <person name="Liu S."/>
            <person name="Zhang Z."/>
            <person name="Crasta O.R."/>
            <person name="Sobral B.W."/>
            <person name="Xu Y."/>
            <person name="Huang S."/>
            <person name="Fei Z."/>
        </authorList>
    </citation>
    <scope>NUCLEOTIDE SEQUENCE [LARGE SCALE GENOMIC DNA]</scope>
    <source>
        <strain evidence="3">cv. 9930</strain>
    </source>
</reference>
<dbReference type="OMA" id="CCLINIS"/>
<dbReference type="STRING" id="3659.A0A0A0K9Q6"/>
<dbReference type="EMBL" id="CM002928">
    <property type="protein sequence ID" value="KGN45112.1"/>
    <property type="molecule type" value="Genomic_DNA"/>
</dbReference>
<reference evidence="2 3" key="2">
    <citation type="journal article" date="2009" name="PLoS ONE">
        <title>An integrated genetic and cytogenetic map of the cucumber genome.</title>
        <authorList>
            <person name="Ren Y."/>
            <person name="Zhang Z."/>
            <person name="Liu J."/>
            <person name="Staub J.E."/>
            <person name="Han Y."/>
            <person name="Cheng Z."/>
            <person name="Li X."/>
            <person name="Lu J."/>
            <person name="Miao H."/>
            <person name="Kang H."/>
            <person name="Xie B."/>
            <person name="Gu X."/>
            <person name="Wang X."/>
            <person name="Du Y."/>
            <person name="Jin W."/>
            <person name="Huang S."/>
        </authorList>
    </citation>
    <scope>NUCLEOTIDE SEQUENCE [LARGE SCALE GENOMIC DNA]</scope>
    <source>
        <strain evidence="3">cv. 9930</strain>
    </source>
</reference>
<keyword evidence="3" id="KW-1185">Reference proteome</keyword>
<accession>A0A0A0K9Q6</accession>
<dbReference type="PANTHER" id="PTHR47186">
    <property type="entry name" value="LEUCINE-RICH REPEAT-CONTAINING PROTEIN 57"/>
    <property type="match status" value="1"/>
</dbReference>
<dbReference type="InterPro" id="IPR056789">
    <property type="entry name" value="LRR_R13L1-DRL21"/>
</dbReference>
<gene>
    <name evidence="2" type="ORF">Csa_7G426530</name>
</gene>
<reference evidence="2 3" key="1">
    <citation type="journal article" date="2009" name="Nat. Genet.">
        <title>The genome of the cucumber, Cucumis sativus L.</title>
        <authorList>
            <person name="Huang S."/>
            <person name="Li R."/>
            <person name="Zhang Z."/>
            <person name="Li L."/>
            <person name="Gu X."/>
            <person name="Fan W."/>
            <person name="Lucas W.J."/>
            <person name="Wang X."/>
            <person name="Xie B."/>
            <person name="Ni P."/>
            <person name="Ren Y."/>
            <person name="Zhu H."/>
            <person name="Li J."/>
            <person name="Lin K."/>
            <person name="Jin W."/>
            <person name="Fei Z."/>
            <person name="Li G."/>
            <person name="Staub J."/>
            <person name="Kilian A."/>
            <person name="van der Vossen E.A."/>
            <person name="Wu Y."/>
            <person name="Guo J."/>
            <person name="He J."/>
            <person name="Jia Z."/>
            <person name="Ren Y."/>
            <person name="Tian G."/>
            <person name="Lu Y."/>
            <person name="Ruan J."/>
            <person name="Qian W."/>
            <person name="Wang M."/>
            <person name="Huang Q."/>
            <person name="Li B."/>
            <person name="Xuan Z."/>
            <person name="Cao J."/>
            <person name="Asan"/>
            <person name="Wu Z."/>
            <person name="Zhang J."/>
            <person name="Cai Q."/>
            <person name="Bai Y."/>
            <person name="Zhao B."/>
            <person name="Han Y."/>
            <person name="Li Y."/>
            <person name="Li X."/>
            <person name="Wang S."/>
            <person name="Shi Q."/>
            <person name="Liu S."/>
            <person name="Cho W.K."/>
            <person name="Kim J.Y."/>
            <person name="Xu Y."/>
            <person name="Heller-Uszynska K."/>
            <person name="Miao H."/>
            <person name="Cheng Z."/>
            <person name="Zhang S."/>
            <person name="Wu J."/>
            <person name="Yang Y."/>
            <person name="Kang H."/>
            <person name="Li M."/>
            <person name="Liang H."/>
            <person name="Ren X."/>
            <person name="Shi Z."/>
            <person name="Wen M."/>
            <person name="Jian M."/>
            <person name="Yang H."/>
            <person name="Zhang G."/>
            <person name="Yang Z."/>
            <person name="Chen R."/>
            <person name="Liu S."/>
            <person name="Li J."/>
            <person name="Ma L."/>
            <person name="Liu H."/>
            <person name="Zhou Y."/>
            <person name="Zhao J."/>
            <person name="Fang X."/>
            <person name="Li G."/>
            <person name="Fang L."/>
            <person name="Li Y."/>
            <person name="Liu D."/>
            <person name="Zheng H."/>
            <person name="Zhang Y."/>
            <person name="Qin N."/>
            <person name="Li Z."/>
            <person name="Yang G."/>
            <person name="Yang S."/>
            <person name="Bolund L."/>
            <person name="Kristiansen K."/>
            <person name="Zheng H."/>
            <person name="Li S."/>
            <person name="Zhang X."/>
            <person name="Yang H."/>
            <person name="Wang J."/>
            <person name="Sun R."/>
            <person name="Zhang B."/>
            <person name="Jiang S."/>
            <person name="Wang J."/>
            <person name="Du Y."/>
            <person name="Li S."/>
        </authorList>
    </citation>
    <scope>NUCLEOTIDE SEQUENCE [LARGE SCALE GENOMIC DNA]</scope>
    <source>
        <strain evidence="3">cv. 9930</strain>
    </source>
</reference>
<dbReference type="PANTHER" id="PTHR47186:SF13">
    <property type="entry name" value="DISEASE RESISTANCE PROTEIN RGA3"/>
    <property type="match status" value="1"/>
</dbReference>
<dbReference type="Gene3D" id="3.80.10.10">
    <property type="entry name" value="Ribonuclease Inhibitor"/>
    <property type="match status" value="2"/>
</dbReference>
<evidence type="ECO:0000313" key="3">
    <source>
        <dbReference type="Proteomes" id="UP000029981"/>
    </source>
</evidence>
<evidence type="ECO:0000259" key="1">
    <source>
        <dbReference type="Pfam" id="PF25019"/>
    </source>
</evidence>
<dbReference type="Gramene" id="KGN45112">
    <property type="protein sequence ID" value="KGN45112"/>
    <property type="gene ID" value="Csa_7G426530"/>
</dbReference>
<organism evidence="2 3">
    <name type="scientific">Cucumis sativus</name>
    <name type="common">Cucumber</name>
    <dbReference type="NCBI Taxonomy" id="3659"/>
    <lineage>
        <taxon>Eukaryota</taxon>
        <taxon>Viridiplantae</taxon>
        <taxon>Streptophyta</taxon>
        <taxon>Embryophyta</taxon>
        <taxon>Tracheophyta</taxon>
        <taxon>Spermatophyta</taxon>
        <taxon>Magnoliopsida</taxon>
        <taxon>eudicotyledons</taxon>
        <taxon>Gunneridae</taxon>
        <taxon>Pentapetalae</taxon>
        <taxon>rosids</taxon>
        <taxon>fabids</taxon>
        <taxon>Cucurbitales</taxon>
        <taxon>Cucurbitaceae</taxon>
        <taxon>Benincaseae</taxon>
        <taxon>Cucumis</taxon>
    </lineage>
</organism>
<dbReference type="AlphaFoldDB" id="A0A0A0K9Q6"/>
<feature type="domain" description="R13L1/DRL21-like LRR repeat region" evidence="1">
    <location>
        <begin position="58"/>
        <end position="181"/>
    </location>
</feature>
<evidence type="ECO:0000313" key="2">
    <source>
        <dbReference type="EMBL" id="KGN45112.1"/>
    </source>
</evidence>
<dbReference type="InterPro" id="IPR032675">
    <property type="entry name" value="LRR_dom_sf"/>
</dbReference>
<reference evidence="2 3" key="4">
    <citation type="journal article" date="2011" name="BMC Genomics">
        <title>RNA-Seq improves annotation of protein-coding genes in the cucumber genome.</title>
        <authorList>
            <person name="Li Z."/>
            <person name="Zhang Z."/>
            <person name="Yan P."/>
            <person name="Huang S."/>
            <person name="Fei Z."/>
            <person name="Lin K."/>
        </authorList>
    </citation>
    <scope>NUCLEOTIDE SEQUENCE [LARGE SCALE GENOMIC DNA]</scope>
    <source>
        <strain evidence="3">cv. 9930</strain>
    </source>
</reference>